<dbReference type="EMBL" id="ML208341">
    <property type="protein sequence ID" value="TFK68894.1"/>
    <property type="molecule type" value="Genomic_DNA"/>
</dbReference>
<gene>
    <name evidence="1" type="ORF">BDN72DRAFT_643854</name>
</gene>
<accession>A0ACD3AU67</accession>
<sequence>MANSGTQVLKVNSTYPLGRKDKPLVVSSKKISHDHCEFSVGGFTQGDATNPSSRPSLLVLNKKDKVMKLSRGEGEISINPSTSLELRDKDVLAVVTGIHVAVQWLPICCYLPPNSNSQAQLDMCAGLGIHLVSQPDQSVTHHLTPSLSSNPLIITSLASACTFVKPEWLQELLRLGTSDTGPSELEATFTLPFTNKFKPTFSPALASKYKTFKIWDPNEERLNMLHEFKFIILREKSNLAEADVKELIVRAGGSVDFFDVHDGRAKWHRALTRGRAKEGKMLVVLADQASIQAAIDSNSYKDFYAEAESFGCAIQSFASLIESILDVDTSVLVSGPPSGNLGDPPRQSESSTTIDVEHTQRRATRATSRQPSQEPSETPSNEQLGKPRKTLTRRARNLSVEPELATKPQPSAEEILDIAVPAPKKSLKRRANAALNEDSKAPSQLQAPPVDDSEPARKRAKALFDSLGKSGEGTANTQTAASQTQSQSQDLGNAEAPKSTANLDVVMEEEEETQTIRSGSSQNVAKRKASALEGSHEWEAARPAKVMRKDTNADSASITLPDPSGEKHRKPGAAAGNPDTDAAFLRAIASTKRGKRSEDNFDREFNQLKISKPDLEREEPTSEWAILAEFGDDAHVRGNFMVVMEMDISRENRPLQDIQSRWHGKSNFKKFKQKGTGVRTHAIELVLSQSGDPLFSLEPDGSMGVKSQQEIPASRDKAPAVPASKRAARAPKMPLFLDSDAEAEDALSDPEDAGVVAKQAKPNPRSNNRRAMPTLADDGSDDEIVFKAAKAGRRRLR</sequence>
<protein>
    <submittedName>
        <fullName evidence="1">Uncharacterized protein</fullName>
    </submittedName>
</protein>
<organism evidence="1 2">
    <name type="scientific">Pluteus cervinus</name>
    <dbReference type="NCBI Taxonomy" id="181527"/>
    <lineage>
        <taxon>Eukaryota</taxon>
        <taxon>Fungi</taxon>
        <taxon>Dikarya</taxon>
        <taxon>Basidiomycota</taxon>
        <taxon>Agaricomycotina</taxon>
        <taxon>Agaricomycetes</taxon>
        <taxon>Agaricomycetidae</taxon>
        <taxon>Agaricales</taxon>
        <taxon>Pluteineae</taxon>
        <taxon>Pluteaceae</taxon>
        <taxon>Pluteus</taxon>
    </lineage>
</organism>
<evidence type="ECO:0000313" key="1">
    <source>
        <dbReference type="EMBL" id="TFK68894.1"/>
    </source>
</evidence>
<proteinExistence type="predicted"/>
<keyword evidence="2" id="KW-1185">Reference proteome</keyword>
<dbReference type="Proteomes" id="UP000308600">
    <property type="component" value="Unassembled WGS sequence"/>
</dbReference>
<reference evidence="1 2" key="1">
    <citation type="journal article" date="2019" name="Nat. Ecol. Evol.">
        <title>Megaphylogeny resolves global patterns of mushroom evolution.</title>
        <authorList>
            <person name="Varga T."/>
            <person name="Krizsan K."/>
            <person name="Foldi C."/>
            <person name="Dima B."/>
            <person name="Sanchez-Garcia M."/>
            <person name="Sanchez-Ramirez S."/>
            <person name="Szollosi G.J."/>
            <person name="Szarkandi J.G."/>
            <person name="Papp V."/>
            <person name="Albert L."/>
            <person name="Andreopoulos W."/>
            <person name="Angelini C."/>
            <person name="Antonin V."/>
            <person name="Barry K.W."/>
            <person name="Bougher N.L."/>
            <person name="Buchanan P."/>
            <person name="Buyck B."/>
            <person name="Bense V."/>
            <person name="Catcheside P."/>
            <person name="Chovatia M."/>
            <person name="Cooper J."/>
            <person name="Damon W."/>
            <person name="Desjardin D."/>
            <person name="Finy P."/>
            <person name="Geml J."/>
            <person name="Haridas S."/>
            <person name="Hughes K."/>
            <person name="Justo A."/>
            <person name="Karasinski D."/>
            <person name="Kautmanova I."/>
            <person name="Kiss B."/>
            <person name="Kocsube S."/>
            <person name="Kotiranta H."/>
            <person name="LaButti K.M."/>
            <person name="Lechner B.E."/>
            <person name="Liimatainen K."/>
            <person name="Lipzen A."/>
            <person name="Lukacs Z."/>
            <person name="Mihaltcheva S."/>
            <person name="Morgado L.N."/>
            <person name="Niskanen T."/>
            <person name="Noordeloos M.E."/>
            <person name="Ohm R.A."/>
            <person name="Ortiz-Santana B."/>
            <person name="Ovrebo C."/>
            <person name="Racz N."/>
            <person name="Riley R."/>
            <person name="Savchenko A."/>
            <person name="Shiryaev A."/>
            <person name="Soop K."/>
            <person name="Spirin V."/>
            <person name="Szebenyi C."/>
            <person name="Tomsovsky M."/>
            <person name="Tulloss R.E."/>
            <person name="Uehling J."/>
            <person name="Grigoriev I.V."/>
            <person name="Vagvolgyi C."/>
            <person name="Papp T."/>
            <person name="Martin F.M."/>
            <person name="Miettinen O."/>
            <person name="Hibbett D.S."/>
            <person name="Nagy L.G."/>
        </authorList>
    </citation>
    <scope>NUCLEOTIDE SEQUENCE [LARGE SCALE GENOMIC DNA]</scope>
    <source>
        <strain evidence="1 2">NL-1719</strain>
    </source>
</reference>
<evidence type="ECO:0000313" key="2">
    <source>
        <dbReference type="Proteomes" id="UP000308600"/>
    </source>
</evidence>
<name>A0ACD3AU67_9AGAR</name>